<keyword evidence="2" id="KW-0560">Oxidoreductase</keyword>
<dbReference type="Pfam" id="PF13561">
    <property type="entry name" value="adh_short_C2"/>
    <property type="match status" value="1"/>
</dbReference>
<comment type="caution">
    <text evidence="3">The sequence shown here is derived from an EMBL/GenBank/DDBJ whole genome shotgun (WGS) entry which is preliminary data.</text>
</comment>
<dbReference type="PRINTS" id="PR00080">
    <property type="entry name" value="SDRFAMILY"/>
</dbReference>
<dbReference type="Proteomes" id="UP001595711">
    <property type="component" value="Unassembled WGS sequence"/>
</dbReference>
<proteinExistence type="inferred from homology"/>
<gene>
    <name evidence="3" type="ORF">ACFOOQ_20045</name>
</gene>
<dbReference type="InterPro" id="IPR020904">
    <property type="entry name" value="Sc_DH/Rdtase_CS"/>
</dbReference>
<dbReference type="NCBIfam" id="NF006597">
    <property type="entry name" value="PRK09134.1"/>
    <property type="match status" value="1"/>
</dbReference>
<sequence>MAVAKQAPAALVTGAGVRIGRAIALELGRRGHAIAVHCNRSRQDAEAVAAEITAAGGRAAVVQADLSDHAAVAGLVAQAAAALGPLAVLVNNASLFEYDHVETASEDSWDRHLDTNLKAPFFLSQAFAAQLPQDLPGGAAGNIVNIVDMRVWRLTPHFASYTVAKAGLWTLTQTLAMALAPRIRVNAIGPGPVLPSPRQSPEQFQRQWQGTPLRRGAHPEEIAATVGFLLDAPAVTGQMIAMDGGQHLPWQQAGAPLSPGSADLEE</sequence>
<reference evidence="4" key="1">
    <citation type="journal article" date="2019" name="Int. J. Syst. Evol. Microbiol.">
        <title>The Global Catalogue of Microorganisms (GCM) 10K type strain sequencing project: providing services to taxonomists for standard genome sequencing and annotation.</title>
        <authorList>
            <consortium name="The Broad Institute Genomics Platform"/>
            <consortium name="The Broad Institute Genome Sequencing Center for Infectious Disease"/>
            <person name="Wu L."/>
            <person name="Ma J."/>
        </authorList>
    </citation>
    <scope>NUCLEOTIDE SEQUENCE [LARGE SCALE GENOMIC DNA]</scope>
    <source>
        <strain evidence="4">KCTC 42182</strain>
    </source>
</reference>
<dbReference type="EMBL" id="JBHRYJ010000006">
    <property type="protein sequence ID" value="MFC3677855.1"/>
    <property type="molecule type" value="Genomic_DNA"/>
</dbReference>
<evidence type="ECO:0000256" key="2">
    <source>
        <dbReference type="ARBA" id="ARBA00023002"/>
    </source>
</evidence>
<dbReference type="PROSITE" id="PS00061">
    <property type="entry name" value="ADH_SHORT"/>
    <property type="match status" value="1"/>
</dbReference>
<dbReference type="InterPro" id="IPR036291">
    <property type="entry name" value="NAD(P)-bd_dom_sf"/>
</dbReference>
<dbReference type="SUPFAM" id="SSF51735">
    <property type="entry name" value="NAD(P)-binding Rossmann-fold domains"/>
    <property type="match status" value="1"/>
</dbReference>
<name>A0ABV7VK09_9PROT</name>
<dbReference type="PANTHER" id="PTHR43639">
    <property type="entry name" value="OXIDOREDUCTASE, SHORT-CHAIN DEHYDROGENASE/REDUCTASE FAMILY (AFU_ORTHOLOGUE AFUA_5G02870)"/>
    <property type="match status" value="1"/>
</dbReference>
<keyword evidence="4" id="KW-1185">Reference proteome</keyword>
<accession>A0ABV7VK09</accession>
<evidence type="ECO:0000256" key="1">
    <source>
        <dbReference type="ARBA" id="ARBA00006484"/>
    </source>
</evidence>
<dbReference type="InterPro" id="IPR002347">
    <property type="entry name" value="SDR_fam"/>
</dbReference>
<evidence type="ECO:0000313" key="4">
    <source>
        <dbReference type="Proteomes" id="UP001595711"/>
    </source>
</evidence>
<dbReference type="PANTHER" id="PTHR43639:SF1">
    <property type="entry name" value="SHORT-CHAIN DEHYDROGENASE_REDUCTASE FAMILY PROTEIN"/>
    <property type="match status" value="1"/>
</dbReference>
<dbReference type="PRINTS" id="PR00081">
    <property type="entry name" value="GDHRDH"/>
</dbReference>
<comment type="similarity">
    <text evidence="1">Belongs to the short-chain dehydrogenases/reductases (SDR) family.</text>
</comment>
<dbReference type="Gene3D" id="3.40.50.720">
    <property type="entry name" value="NAD(P)-binding Rossmann-like Domain"/>
    <property type="match status" value="1"/>
</dbReference>
<organism evidence="3 4">
    <name type="scientific">Ferrovibrio xuzhouensis</name>
    <dbReference type="NCBI Taxonomy" id="1576914"/>
    <lineage>
        <taxon>Bacteria</taxon>
        <taxon>Pseudomonadati</taxon>
        <taxon>Pseudomonadota</taxon>
        <taxon>Alphaproteobacteria</taxon>
        <taxon>Rhodospirillales</taxon>
        <taxon>Rhodospirillaceae</taxon>
        <taxon>Ferrovibrio</taxon>
    </lineage>
</organism>
<dbReference type="RefSeq" id="WP_379729465.1">
    <property type="nucleotide sequence ID" value="NZ_JBHRYJ010000006.1"/>
</dbReference>
<protein>
    <submittedName>
        <fullName evidence="3">SDR family oxidoreductase</fullName>
    </submittedName>
</protein>
<evidence type="ECO:0000313" key="3">
    <source>
        <dbReference type="EMBL" id="MFC3677855.1"/>
    </source>
</evidence>